<keyword evidence="2" id="KW-1185">Reference proteome</keyword>
<dbReference type="Gene3D" id="2.40.70.10">
    <property type="entry name" value="Acid Proteases"/>
    <property type="match status" value="1"/>
</dbReference>
<dbReference type="CDD" id="cd00303">
    <property type="entry name" value="retropepsin_like"/>
    <property type="match status" value="1"/>
</dbReference>
<proteinExistence type="predicted"/>
<accession>A0ABR0PDD5</accession>
<sequence length="161" mass="18755">MKEQLKEYVVEDLNSNMDMMKKAINVAMDNQIEKNDARSHGNNIKRTDCEAQERTNYLQGCFWLKEECSRRSDLFILKKAKGIPVRKLTKNIKTVNSEKVSTLEVAQLVKLRIGQWKGKEDFEVIHFDDYDFILGLNFLNKINALLVPFVDCICILDTHQQ</sequence>
<reference evidence="1 2" key="1">
    <citation type="submission" date="2023-03" db="EMBL/GenBank/DDBJ databases">
        <title>WGS of Gossypium arboreum.</title>
        <authorList>
            <person name="Yu D."/>
        </authorList>
    </citation>
    <scope>NUCLEOTIDE SEQUENCE [LARGE SCALE GENOMIC DNA]</scope>
    <source>
        <tissue evidence="1">Leaf</tissue>
    </source>
</reference>
<organism evidence="1 2">
    <name type="scientific">Gossypium arboreum</name>
    <name type="common">Tree cotton</name>
    <name type="synonym">Gossypium nanking</name>
    <dbReference type="NCBI Taxonomy" id="29729"/>
    <lineage>
        <taxon>Eukaryota</taxon>
        <taxon>Viridiplantae</taxon>
        <taxon>Streptophyta</taxon>
        <taxon>Embryophyta</taxon>
        <taxon>Tracheophyta</taxon>
        <taxon>Spermatophyta</taxon>
        <taxon>Magnoliopsida</taxon>
        <taxon>eudicotyledons</taxon>
        <taxon>Gunneridae</taxon>
        <taxon>Pentapetalae</taxon>
        <taxon>rosids</taxon>
        <taxon>malvids</taxon>
        <taxon>Malvales</taxon>
        <taxon>Malvaceae</taxon>
        <taxon>Malvoideae</taxon>
        <taxon>Gossypium</taxon>
    </lineage>
</organism>
<name>A0ABR0PDD5_GOSAR</name>
<dbReference type="EMBL" id="JARKNE010000007">
    <property type="protein sequence ID" value="KAK5819273.1"/>
    <property type="molecule type" value="Genomic_DNA"/>
</dbReference>
<protein>
    <submittedName>
        <fullName evidence="1">Uncharacterized protein</fullName>
    </submittedName>
</protein>
<dbReference type="Proteomes" id="UP001358586">
    <property type="component" value="Chromosome 7"/>
</dbReference>
<evidence type="ECO:0000313" key="2">
    <source>
        <dbReference type="Proteomes" id="UP001358586"/>
    </source>
</evidence>
<comment type="caution">
    <text evidence="1">The sequence shown here is derived from an EMBL/GenBank/DDBJ whole genome shotgun (WGS) entry which is preliminary data.</text>
</comment>
<evidence type="ECO:0000313" key="1">
    <source>
        <dbReference type="EMBL" id="KAK5819273.1"/>
    </source>
</evidence>
<dbReference type="InterPro" id="IPR021109">
    <property type="entry name" value="Peptidase_aspartic_dom_sf"/>
</dbReference>
<gene>
    <name evidence="1" type="ORF">PVK06_024250</name>
</gene>